<dbReference type="InterPro" id="IPR039424">
    <property type="entry name" value="SBP_5"/>
</dbReference>
<dbReference type="InterPro" id="IPR025370">
    <property type="entry name" value="SgrR_HTH_N"/>
</dbReference>
<organism evidence="3 4">
    <name type="scientific">Edwardsiella ictaluri</name>
    <dbReference type="NCBI Taxonomy" id="67780"/>
    <lineage>
        <taxon>Bacteria</taxon>
        <taxon>Pseudomonadati</taxon>
        <taxon>Pseudomonadota</taxon>
        <taxon>Gammaproteobacteria</taxon>
        <taxon>Enterobacterales</taxon>
        <taxon>Hafniaceae</taxon>
        <taxon>Edwardsiella</taxon>
    </lineage>
</organism>
<gene>
    <name evidence="3" type="ORF">MAY91_12185</name>
</gene>
<feature type="domain" description="Solute-binding protein family 5" evidence="1">
    <location>
        <begin position="165"/>
        <end position="353"/>
    </location>
</feature>
<dbReference type="RefSeq" id="WP_049640185.1">
    <property type="nucleotide sequence ID" value="NZ_CP113159.1"/>
</dbReference>
<dbReference type="Pfam" id="PF12793">
    <property type="entry name" value="SgrR_N"/>
    <property type="match status" value="1"/>
</dbReference>
<sequence length="571" mass="63711">MRLLQRLNQYQRLYQFAGDVPVSATVAELAAIICCSDRHVRTLLGQLQEAGWIRWQASAGRGRRGSLRCLLPVSQLRHQLMEHLLREGNHQGALRLAARDPAQLTPYLQPHLGGHWQAELPTLRIPYYRPLEPIHPLQLSGRAEQHLAHTLHAGLTRFVPGSTAPQPDLAHHWQISADGLCWQFLLHNNLRWHHGQPIGAGQLLETLRALCIHPQASALLARVAAIDRPHPLCLRFTLHSPDYWLAHRLANLLCLLPHPQLPDIGAGPFRLVSASPTLLRLEQYEGYHLRRPYLHAIEYWITAGAGTALPSCQRAVRIQIQQHDEGAQDTRRLKSSTSLGFGYMAVNLRQGRLSPRQARDLLGLMRERQTFSALSLEEGITLRCEELLPGWAIPAFTGPPGPLPPRLTLLSYPASALHQLARRLQSRLAACGCALTLQLISGKRWSDDAQLAQADIILGDKRIGESPGATLDNWPRTDRLWQAILPPNAYADTLARLNLQRQVSAEAQRLAALRQLYGSLMAQGYMAPLFNYRYQVSVPPRVNGIILTAHGWFDFCQAWVPAPAASCSSPG</sequence>
<feature type="domain" description="Transcriptional regulator SgrR N-terminal HTH" evidence="2">
    <location>
        <begin position="6"/>
        <end position="118"/>
    </location>
</feature>
<evidence type="ECO:0000259" key="2">
    <source>
        <dbReference type="Pfam" id="PF12793"/>
    </source>
</evidence>
<evidence type="ECO:0000313" key="3">
    <source>
        <dbReference type="EMBL" id="WFN95676.1"/>
    </source>
</evidence>
<dbReference type="Gene3D" id="3.40.190.10">
    <property type="entry name" value="Periplasmic binding protein-like II"/>
    <property type="match status" value="1"/>
</dbReference>
<dbReference type="PANTHER" id="PTHR30290">
    <property type="entry name" value="PERIPLASMIC BINDING COMPONENT OF ABC TRANSPORTER"/>
    <property type="match status" value="1"/>
</dbReference>
<evidence type="ECO:0000313" key="4">
    <source>
        <dbReference type="Proteomes" id="UP001222680"/>
    </source>
</evidence>
<name>A0ABY8GE97_EDWIC</name>
<evidence type="ECO:0000259" key="1">
    <source>
        <dbReference type="Pfam" id="PF00496"/>
    </source>
</evidence>
<reference evidence="3 4" key="1">
    <citation type="submission" date="2022-02" db="EMBL/GenBank/DDBJ databases">
        <title>Phenotypic, genotypic and serological characterization of Edwardsiella ictaluri from catfish and ornamental fish species.</title>
        <authorList>
            <person name="Rose D."/>
            <person name="Tekedar H.C."/>
            <person name="Waldbieser G.C."/>
            <person name="Aarattuthodi S."/>
            <person name="Griffin M.J."/>
        </authorList>
    </citation>
    <scope>NUCLEOTIDE SEQUENCE [LARGE SCALE GENOMIC DNA]</scope>
    <source>
        <strain evidence="3 4">13 TAL-140 K3</strain>
    </source>
</reference>
<dbReference type="SUPFAM" id="SSF53850">
    <property type="entry name" value="Periplasmic binding protein-like II"/>
    <property type="match status" value="1"/>
</dbReference>
<accession>A0ABY8GE97</accession>
<dbReference type="InterPro" id="IPR000914">
    <property type="entry name" value="SBP_5_dom"/>
</dbReference>
<dbReference type="Pfam" id="PF00496">
    <property type="entry name" value="SBP_bac_5"/>
    <property type="match status" value="1"/>
</dbReference>
<dbReference type="PANTHER" id="PTHR30290:SF19">
    <property type="entry name" value="ABC TRANSPORTER PERIPLASMIC BINDING PROTEIN"/>
    <property type="match status" value="1"/>
</dbReference>
<proteinExistence type="predicted"/>
<dbReference type="EMBL" id="CP092014">
    <property type="protein sequence ID" value="WFN95676.1"/>
    <property type="molecule type" value="Genomic_DNA"/>
</dbReference>
<keyword evidence="4" id="KW-1185">Reference proteome</keyword>
<dbReference type="Proteomes" id="UP001222680">
    <property type="component" value="Chromosome"/>
</dbReference>
<protein>
    <submittedName>
        <fullName evidence="3">SgrR family transcriptional regulator</fullName>
    </submittedName>
</protein>